<evidence type="ECO:0000256" key="4">
    <source>
        <dbReference type="ARBA" id="ARBA00022989"/>
    </source>
</evidence>
<accession>A0A1H2T6L5</accession>
<dbReference type="Gene3D" id="6.10.340.10">
    <property type="match status" value="1"/>
</dbReference>
<dbReference type="InterPro" id="IPR043128">
    <property type="entry name" value="Rev_trsase/Diguanyl_cyclase"/>
</dbReference>
<protein>
    <submittedName>
        <fullName evidence="9">Diguanylate cyclase (GGDEF) domain-containing protein</fullName>
    </submittedName>
</protein>
<dbReference type="Gene3D" id="3.30.70.270">
    <property type="match status" value="1"/>
</dbReference>
<dbReference type="GO" id="GO:0007165">
    <property type="term" value="P:signal transduction"/>
    <property type="evidence" value="ECO:0007669"/>
    <property type="project" value="InterPro"/>
</dbReference>
<evidence type="ECO:0000313" key="9">
    <source>
        <dbReference type="EMBL" id="SDW39511.1"/>
    </source>
</evidence>
<dbReference type="InterPro" id="IPR000160">
    <property type="entry name" value="GGDEF_dom"/>
</dbReference>
<dbReference type="EMBL" id="FNOP01000001">
    <property type="protein sequence ID" value="SDW39511.1"/>
    <property type="molecule type" value="Genomic_DNA"/>
</dbReference>
<feature type="transmembrane region" description="Helical" evidence="6">
    <location>
        <begin position="191"/>
        <end position="209"/>
    </location>
</feature>
<dbReference type="GO" id="GO:0052621">
    <property type="term" value="F:diguanylate cyclase activity"/>
    <property type="evidence" value="ECO:0007669"/>
    <property type="project" value="TreeGrafter"/>
</dbReference>
<dbReference type="AlphaFoldDB" id="A0A1H2T6L5"/>
<reference evidence="9 10" key="1">
    <citation type="submission" date="2016-10" db="EMBL/GenBank/DDBJ databases">
        <authorList>
            <person name="Varghese N."/>
            <person name="Submissions S."/>
        </authorList>
    </citation>
    <scope>NUCLEOTIDE SEQUENCE [LARGE SCALE GENOMIC DNA]</scope>
    <source>
        <strain evidence="9 10">WCC6</strain>
    </source>
</reference>
<comment type="subcellular location">
    <subcellularLocation>
        <location evidence="1">Cell membrane</location>
        <topology evidence="1">Multi-pass membrane protein</topology>
    </subcellularLocation>
</comment>
<dbReference type="PANTHER" id="PTHR45138:SF9">
    <property type="entry name" value="DIGUANYLATE CYCLASE DGCM-RELATED"/>
    <property type="match status" value="1"/>
</dbReference>
<dbReference type="SUPFAM" id="SSF55073">
    <property type="entry name" value="Nucleotide cyclase"/>
    <property type="match status" value="1"/>
</dbReference>
<dbReference type="PROSITE" id="PS50887">
    <property type="entry name" value="GGDEF"/>
    <property type="match status" value="1"/>
</dbReference>
<evidence type="ECO:0000256" key="6">
    <source>
        <dbReference type="SAM" id="Phobius"/>
    </source>
</evidence>
<proteinExistence type="predicted"/>
<evidence type="ECO:0000259" key="8">
    <source>
        <dbReference type="PROSITE" id="PS50887"/>
    </source>
</evidence>
<dbReference type="RefSeq" id="WP_074704083.1">
    <property type="nucleotide sequence ID" value="NZ_FNOP01000001.1"/>
</dbReference>
<dbReference type="CDD" id="cd06225">
    <property type="entry name" value="HAMP"/>
    <property type="match status" value="1"/>
</dbReference>
<dbReference type="InterPro" id="IPR003660">
    <property type="entry name" value="HAMP_dom"/>
</dbReference>
<dbReference type="NCBIfam" id="TIGR00254">
    <property type="entry name" value="GGDEF"/>
    <property type="match status" value="1"/>
</dbReference>
<dbReference type="PANTHER" id="PTHR45138">
    <property type="entry name" value="REGULATORY COMPONENTS OF SENSORY TRANSDUCTION SYSTEM"/>
    <property type="match status" value="1"/>
</dbReference>
<keyword evidence="5 6" id="KW-0472">Membrane</keyword>
<dbReference type="Pfam" id="PF02743">
    <property type="entry name" value="dCache_1"/>
    <property type="match status" value="1"/>
</dbReference>
<evidence type="ECO:0000313" key="10">
    <source>
        <dbReference type="Proteomes" id="UP000182379"/>
    </source>
</evidence>
<dbReference type="CDD" id="cd12912">
    <property type="entry name" value="PDC2_MCP_like"/>
    <property type="match status" value="1"/>
</dbReference>
<dbReference type="InterPro" id="IPR050469">
    <property type="entry name" value="Diguanylate_Cyclase"/>
</dbReference>
<dbReference type="SMART" id="SM00267">
    <property type="entry name" value="GGDEF"/>
    <property type="match status" value="1"/>
</dbReference>
<evidence type="ECO:0000256" key="2">
    <source>
        <dbReference type="ARBA" id="ARBA00022475"/>
    </source>
</evidence>
<feature type="transmembrane region" description="Helical" evidence="6">
    <location>
        <begin position="12"/>
        <end position="32"/>
    </location>
</feature>
<dbReference type="GO" id="GO:0005886">
    <property type="term" value="C:plasma membrane"/>
    <property type="evidence" value="ECO:0007669"/>
    <property type="project" value="UniProtKB-SubCell"/>
</dbReference>
<dbReference type="InterPro" id="IPR029787">
    <property type="entry name" value="Nucleotide_cyclase"/>
</dbReference>
<keyword evidence="3 6" id="KW-0812">Transmembrane</keyword>
<dbReference type="CDD" id="cd01949">
    <property type="entry name" value="GGDEF"/>
    <property type="match status" value="1"/>
</dbReference>
<dbReference type="Proteomes" id="UP000182379">
    <property type="component" value="Unassembled WGS sequence"/>
</dbReference>
<comment type="caution">
    <text evidence="9">The sequence shown here is derived from an EMBL/GenBank/DDBJ whole genome shotgun (WGS) entry which is preliminary data.</text>
</comment>
<evidence type="ECO:0000256" key="5">
    <source>
        <dbReference type="ARBA" id="ARBA00023136"/>
    </source>
</evidence>
<name>A0A1H2T6L5_ACIFE</name>
<feature type="domain" description="HAMP" evidence="7">
    <location>
        <begin position="336"/>
        <end position="388"/>
    </location>
</feature>
<keyword evidence="2" id="KW-1003">Cell membrane</keyword>
<dbReference type="SUPFAM" id="SSF158472">
    <property type="entry name" value="HAMP domain-like"/>
    <property type="match status" value="1"/>
</dbReference>
<gene>
    <name evidence="9" type="ORF">SAMN05216495_101135</name>
</gene>
<feature type="domain" description="GGDEF" evidence="8">
    <location>
        <begin position="425"/>
        <end position="555"/>
    </location>
</feature>
<organism evidence="9 10">
    <name type="scientific">Acidaminococcus fermentans</name>
    <dbReference type="NCBI Taxonomy" id="905"/>
    <lineage>
        <taxon>Bacteria</taxon>
        <taxon>Bacillati</taxon>
        <taxon>Bacillota</taxon>
        <taxon>Negativicutes</taxon>
        <taxon>Acidaminococcales</taxon>
        <taxon>Acidaminococcaceae</taxon>
        <taxon>Acidaminococcus</taxon>
    </lineage>
</organism>
<evidence type="ECO:0000259" key="7">
    <source>
        <dbReference type="PROSITE" id="PS50885"/>
    </source>
</evidence>
<dbReference type="Pfam" id="PF00990">
    <property type="entry name" value="GGDEF"/>
    <property type="match status" value="1"/>
</dbReference>
<dbReference type="InterPro" id="IPR033479">
    <property type="entry name" value="dCache_1"/>
</dbReference>
<feature type="transmembrane region" description="Helical" evidence="6">
    <location>
        <begin position="316"/>
        <end position="335"/>
    </location>
</feature>
<dbReference type="Pfam" id="PF00672">
    <property type="entry name" value="HAMP"/>
    <property type="match status" value="1"/>
</dbReference>
<dbReference type="SMART" id="SM00304">
    <property type="entry name" value="HAMP"/>
    <property type="match status" value="1"/>
</dbReference>
<keyword evidence="4 6" id="KW-1133">Transmembrane helix</keyword>
<evidence type="ECO:0000256" key="3">
    <source>
        <dbReference type="ARBA" id="ARBA00022692"/>
    </source>
</evidence>
<sequence>MRRIIWSLQTQFLVLILGITLALILVLGFLNLQTVNGTSTRIAAMSLNWQAQRTSAPIQGVLTSTMDMTDILANELIKDVPDPGRLSDPAFRKGILVHLQKHFNLSAKNSTTVFGYYVQFNPELTGGPAGFWYTWDPRRSQYISHSREAMGAYFYGKGGFLPYFRDLIADGKPVWRNPYDDHNFGVRRISYIIPVYSNGTFVAFLGMSIRMDTLVTMMSHARIYDTGYAALFSDDGEIFYHPDYPDGAPTTLKDFGLEPYAEQLKDRDSGMDLLSHHYRGIKKEMAFITLKNGMNLGVVAPDEEIYRERGYTYGRLLFLTILFGLFTSGLAIVTANRIIAPLKDIDAAAKRMGQGDYDTFIHNNRGDEVGELAQNMNQTMVLMKDMFARLEKQAMEDTLTRVKNNRAYEQMVHELNHRMYQEPKPAFGVLMVDVNGLKGVNDRFGHEQGNLLLKHTVKTICDLFKHSPVYRVGGDEFVVILQNQDYTNRKALLEQLRPYSRKRDYSLKEPWLQLAFASGFSNYDPETDENYLQVFLRADAAMYLDKKSREGKEMR</sequence>
<dbReference type="PROSITE" id="PS50885">
    <property type="entry name" value="HAMP"/>
    <property type="match status" value="1"/>
</dbReference>
<evidence type="ECO:0000256" key="1">
    <source>
        <dbReference type="ARBA" id="ARBA00004651"/>
    </source>
</evidence>
<dbReference type="Gene3D" id="3.30.450.20">
    <property type="entry name" value="PAS domain"/>
    <property type="match status" value="1"/>
</dbReference>